<comment type="catalytic activity">
    <reaction evidence="3">
        <text>a (3R)-hydroxyacyl-[ACP] + NADP(+) = a 3-oxoacyl-[ACP] + NADPH + H(+)</text>
        <dbReference type="Rhea" id="RHEA:17397"/>
        <dbReference type="Rhea" id="RHEA-COMP:9916"/>
        <dbReference type="Rhea" id="RHEA-COMP:9945"/>
        <dbReference type="ChEBI" id="CHEBI:15378"/>
        <dbReference type="ChEBI" id="CHEBI:57783"/>
        <dbReference type="ChEBI" id="CHEBI:58349"/>
        <dbReference type="ChEBI" id="CHEBI:78776"/>
        <dbReference type="ChEBI" id="CHEBI:78827"/>
        <dbReference type="EC" id="1.1.1.100"/>
    </reaction>
</comment>
<evidence type="ECO:0000256" key="2">
    <source>
        <dbReference type="ARBA" id="ARBA00012948"/>
    </source>
</evidence>
<evidence type="ECO:0000313" key="4">
    <source>
        <dbReference type="EnsemblMetazoa" id="G15168.3:cds"/>
    </source>
</evidence>
<dbReference type="GO" id="GO:0004316">
    <property type="term" value="F:3-oxoacyl-[acyl-carrier-protein] reductase (NADPH) activity"/>
    <property type="evidence" value="ECO:0007669"/>
    <property type="project" value="UniProtKB-EC"/>
</dbReference>
<dbReference type="InterPro" id="IPR002347">
    <property type="entry name" value="SDR_fam"/>
</dbReference>
<sequence length="97" mass="10158">MSVAGKTALITGSTSGIGRSTAKLLAAKGCSVLVTGSRSPDDAHEALKDIQSTAVGKVHFVQSDLRDDTQVLEVCRQADQIFPEGINILVINTGKTF</sequence>
<dbReference type="Proteomes" id="UP000005408">
    <property type="component" value="Unassembled WGS sequence"/>
</dbReference>
<dbReference type="PRINTS" id="PR00081">
    <property type="entry name" value="GDHRDH"/>
</dbReference>
<dbReference type="InterPro" id="IPR050259">
    <property type="entry name" value="SDR"/>
</dbReference>
<dbReference type="CDD" id="cd05233">
    <property type="entry name" value="SDR_c"/>
    <property type="match status" value="1"/>
</dbReference>
<keyword evidence="5" id="KW-1185">Reference proteome</keyword>
<dbReference type="AlphaFoldDB" id="A0A8W8IQ08"/>
<proteinExistence type="inferred from homology"/>
<name>A0A8W8IQ08_MAGGI</name>
<evidence type="ECO:0000313" key="5">
    <source>
        <dbReference type="Proteomes" id="UP000005408"/>
    </source>
</evidence>
<protein>
    <recommendedName>
        <fullName evidence="2">3-oxoacyl-[acyl-carrier-protein] reductase</fullName>
        <ecNumber evidence="2">1.1.1.100</ecNumber>
    </recommendedName>
</protein>
<dbReference type="Pfam" id="PF00106">
    <property type="entry name" value="adh_short"/>
    <property type="match status" value="1"/>
</dbReference>
<dbReference type="EnsemblMetazoa" id="G15168.3">
    <property type="protein sequence ID" value="G15168.3:cds"/>
    <property type="gene ID" value="G15168"/>
</dbReference>
<reference evidence="4" key="1">
    <citation type="submission" date="2022-08" db="UniProtKB">
        <authorList>
            <consortium name="EnsemblMetazoa"/>
        </authorList>
    </citation>
    <scope>IDENTIFICATION</scope>
    <source>
        <strain evidence="4">05x7-T-G4-1.051#20</strain>
    </source>
</reference>
<dbReference type="Gene3D" id="3.40.50.720">
    <property type="entry name" value="NAD(P)-binding Rossmann-like Domain"/>
    <property type="match status" value="1"/>
</dbReference>
<dbReference type="PANTHER" id="PTHR42879">
    <property type="entry name" value="3-OXOACYL-(ACYL-CARRIER-PROTEIN) REDUCTASE"/>
    <property type="match status" value="1"/>
</dbReference>
<evidence type="ECO:0000256" key="1">
    <source>
        <dbReference type="ARBA" id="ARBA00006484"/>
    </source>
</evidence>
<dbReference type="InterPro" id="IPR036291">
    <property type="entry name" value="NAD(P)-bd_dom_sf"/>
</dbReference>
<evidence type="ECO:0000256" key="3">
    <source>
        <dbReference type="ARBA" id="ARBA00048508"/>
    </source>
</evidence>
<dbReference type="SUPFAM" id="SSF51735">
    <property type="entry name" value="NAD(P)-binding Rossmann-fold domains"/>
    <property type="match status" value="1"/>
</dbReference>
<dbReference type="EC" id="1.1.1.100" evidence="2"/>
<comment type="similarity">
    <text evidence="1">Belongs to the short-chain dehydrogenases/reductases (SDR) family.</text>
</comment>
<organism evidence="4 5">
    <name type="scientific">Magallana gigas</name>
    <name type="common">Pacific oyster</name>
    <name type="synonym">Crassostrea gigas</name>
    <dbReference type="NCBI Taxonomy" id="29159"/>
    <lineage>
        <taxon>Eukaryota</taxon>
        <taxon>Metazoa</taxon>
        <taxon>Spiralia</taxon>
        <taxon>Lophotrochozoa</taxon>
        <taxon>Mollusca</taxon>
        <taxon>Bivalvia</taxon>
        <taxon>Autobranchia</taxon>
        <taxon>Pteriomorphia</taxon>
        <taxon>Ostreida</taxon>
        <taxon>Ostreoidea</taxon>
        <taxon>Ostreidae</taxon>
        <taxon>Magallana</taxon>
    </lineage>
</organism>
<accession>A0A8W8IQ08</accession>
<dbReference type="PANTHER" id="PTHR42879:SF6">
    <property type="entry name" value="NADPH-DEPENDENT REDUCTASE BACG"/>
    <property type="match status" value="1"/>
</dbReference>